<evidence type="ECO:0000313" key="3">
    <source>
        <dbReference type="Proteomes" id="UP000248961"/>
    </source>
</evidence>
<dbReference type="PANTHER" id="PTHR44051:SF14">
    <property type="entry name" value="GLUTATHIONE S-TRANSFERASE II"/>
    <property type="match status" value="1"/>
</dbReference>
<dbReference type="GeneID" id="37195535"/>
<accession>A0A395HTP8</accession>
<protein>
    <submittedName>
        <fullName evidence="2">Glutathione S-transferase</fullName>
    </submittedName>
</protein>
<dbReference type="AlphaFoldDB" id="A0A395HTP8"/>
<feature type="domain" description="GST C-terminal" evidence="1">
    <location>
        <begin position="12"/>
        <end position="141"/>
    </location>
</feature>
<dbReference type="STRING" id="1450537.A0A395HTP8"/>
<dbReference type="VEuPathDB" id="FungiDB:BO97DRAFT_313633"/>
<dbReference type="PROSITE" id="PS50405">
    <property type="entry name" value="GST_CTER"/>
    <property type="match status" value="1"/>
</dbReference>
<evidence type="ECO:0000259" key="1">
    <source>
        <dbReference type="PROSITE" id="PS50405"/>
    </source>
</evidence>
<dbReference type="RefSeq" id="XP_025550080.1">
    <property type="nucleotide sequence ID" value="XM_025691246.1"/>
</dbReference>
<keyword evidence="2" id="KW-0808">Transferase</keyword>
<dbReference type="Gene3D" id="1.20.1050.10">
    <property type="match status" value="1"/>
</dbReference>
<dbReference type="EMBL" id="KZ824291">
    <property type="protein sequence ID" value="RAL10926.1"/>
    <property type="molecule type" value="Genomic_DNA"/>
</dbReference>
<organism evidence="2 3">
    <name type="scientific">Aspergillus homomorphus (strain CBS 101889)</name>
    <dbReference type="NCBI Taxonomy" id="1450537"/>
    <lineage>
        <taxon>Eukaryota</taxon>
        <taxon>Fungi</taxon>
        <taxon>Dikarya</taxon>
        <taxon>Ascomycota</taxon>
        <taxon>Pezizomycotina</taxon>
        <taxon>Eurotiomycetes</taxon>
        <taxon>Eurotiomycetidae</taxon>
        <taxon>Eurotiales</taxon>
        <taxon>Aspergillaceae</taxon>
        <taxon>Aspergillus</taxon>
        <taxon>Aspergillus subgen. Circumdati</taxon>
    </lineage>
</organism>
<dbReference type="InterPro" id="IPR036282">
    <property type="entry name" value="Glutathione-S-Trfase_C_sf"/>
</dbReference>
<reference evidence="2 3" key="1">
    <citation type="submission" date="2018-02" db="EMBL/GenBank/DDBJ databases">
        <title>The genomes of Aspergillus section Nigri reveals drivers in fungal speciation.</title>
        <authorList>
            <consortium name="DOE Joint Genome Institute"/>
            <person name="Vesth T.C."/>
            <person name="Nybo J."/>
            <person name="Theobald S."/>
            <person name="Brandl J."/>
            <person name="Frisvad J.C."/>
            <person name="Nielsen K.F."/>
            <person name="Lyhne E.K."/>
            <person name="Kogle M.E."/>
            <person name="Kuo A."/>
            <person name="Riley R."/>
            <person name="Clum A."/>
            <person name="Nolan M."/>
            <person name="Lipzen A."/>
            <person name="Salamov A."/>
            <person name="Henrissat B."/>
            <person name="Wiebenga A."/>
            <person name="De vries R.P."/>
            <person name="Grigoriev I.V."/>
            <person name="Mortensen U.H."/>
            <person name="Andersen M.R."/>
            <person name="Baker S.E."/>
        </authorList>
    </citation>
    <scope>NUCLEOTIDE SEQUENCE [LARGE SCALE GENOMIC DNA]</scope>
    <source>
        <strain evidence="2 3">CBS 101889</strain>
    </source>
</reference>
<evidence type="ECO:0000313" key="2">
    <source>
        <dbReference type="EMBL" id="RAL10926.1"/>
    </source>
</evidence>
<keyword evidence="3" id="KW-1185">Reference proteome</keyword>
<gene>
    <name evidence="2" type="ORF">BO97DRAFT_313633</name>
</gene>
<dbReference type="OrthoDB" id="422574at2759"/>
<dbReference type="Pfam" id="PF00043">
    <property type="entry name" value="GST_C"/>
    <property type="match status" value="1"/>
</dbReference>
<sequence>QYDPTGLLAGRTPEERATVNQWLSWQISGLGPYQGQLLSFLLFHQDAHGEKSGEGVIARYQQEVERLRGVLENQLASAASGGYIALGRLTIVDFAILLWLKSSVLAREALRKREMYPAITGYLERLEGLEVVREAYRRAAP</sequence>
<feature type="non-terminal residue" evidence="2">
    <location>
        <position position="1"/>
    </location>
</feature>
<feature type="non-terminal residue" evidence="2">
    <location>
        <position position="141"/>
    </location>
</feature>
<dbReference type="SUPFAM" id="SSF47616">
    <property type="entry name" value="GST C-terminal domain-like"/>
    <property type="match status" value="1"/>
</dbReference>
<dbReference type="PANTHER" id="PTHR44051">
    <property type="entry name" value="GLUTATHIONE S-TRANSFERASE-RELATED"/>
    <property type="match status" value="1"/>
</dbReference>
<proteinExistence type="predicted"/>
<dbReference type="GO" id="GO:0016740">
    <property type="term" value="F:transferase activity"/>
    <property type="evidence" value="ECO:0007669"/>
    <property type="project" value="UniProtKB-KW"/>
</dbReference>
<dbReference type="InterPro" id="IPR004046">
    <property type="entry name" value="GST_C"/>
</dbReference>
<dbReference type="InterPro" id="IPR010987">
    <property type="entry name" value="Glutathione-S-Trfase_C-like"/>
</dbReference>
<dbReference type="Proteomes" id="UP000248961">
    <property type="component" value="Unassembled WGS sequence"/>
</dbReference>
<name>A0A395HTP8_ASPHC</name>